<evidence type="ECO:0000256" key="2">
    <source>
        <dbReference type="ARBA" id="ARBA00022475"/>
    </source>
</evidence>
<keyword evidence="11" id="KW-0325">Glycoprotein</keyword>
<feature type="transmembrane region" description="Helical" evidence="14">
    <location>
        <begin position="273"/>
        <end position="292"/>
    </location>
</feature>
<dbReference type="PRINTS" id="PR00237">
    <property type="entry name" value="GPCRRHODOPSN"/>
</dbReference>
<evidence type="ECO:0000256" key="4">
    <source>
        <dbReference type="ARBA" id="ARBA00022692"/>
    </source>
</evidence>
<dbReference type="Pfam" id="PF13853">
    <property type="entry name" value="7tm_4"/>
    <property type="match status" value="1"/>
</dbReference>
<evidence type="ECO:0000256" key="10">
    <source>
        <dbReference type="ARBA" id="ARBA00023170"/>
    </source>
</evidence>
<keyword evidence="4 13" id="KW-0812">Transmembrane</keyword>
<evidence type="ECO:0000313" key="17">
    <source>
        <dbReference type="Proteomes" id="UP001181693"/>
    </source>
</evidence>
<dbReference type="GO" id="GO:0004930">
    <property type="term" value="F:G protein-coupled receptor activity"/>
    <property type="evidence" value="ECO:0007669"/>
    <property type="project" value="UniProtKB-KW"/>
</dbReference>
<comment type="similarity">
    <text evidence="13">Belongs to the G-protein coupled receptor 1 family.</text>
</comment>
<gene>
    <name evidence="16" type="ORF">GDO54_013759</name>
</gene>
<feature type="domain" description="G-protein coupled receptors family 1 profile" evidence="15">
    <location>
        <begin position="41"/>
        <end position="290"/>
    </location>
</feature>
<keyword evidence="8 14" id="KW-0472">Membrane</keyword>
<evidence type="ECO:0000256" key="11">
    <source>
        <dbReference type="ARBA" id="ARBA00023180"/>
    </source>
</evidence>
<evidence type="ECO:0000256" key="12">
    <source>
        <dbReference type="ARBA" id="ARBA00023224"/>
    </source>
</evidence>
<dbReference type="InterPro" id="IPR000276">
    <property type="entry name" value="GPCR_Rhodpsn"/>
</dbReference>
<dbReference type="PRINTS" id="PR00245">
    <property type="entry name" value="OLFACTORYR"/>
</dbReference>
<dbReference type="PROSITE" id="PS50262">
    <property type="entry name" value="G_PROTEIN_RECEP_F1_2"/>
    <property type="match status" value="1"/>
</dbReference>
<keyword evidence="7 13" id="KW-0297">G-protein coupled receptor</keyword>
<protein>
    <recommendedName>
        <fullName evidence="14">Olfactory receptor</fullName>
    </recommendedName>
</protein>
<keyword evidence="9" id="KW-1015">Disulfide bond</keyword>
<evidence type="ECO:0000313" key="16">
    <source>
        <dbReference type="EMBL" id="DBA22750.1"/>
    </source>
</evidence>
<evidence type="ECO:0000256" key="7">
    <source>
        <dbReference type="ARBA" id="ARBA00023040"/>
    </source>
</evidence>
<dbReference type="PROSITE" id="PS00237">
    <property type="entry name" value="G_PROTEIN_RECEP_F1_1"/>
    <property type="match status" value="1"/>
</dbReference>
<reference evidence="16" key="1">
    <citation type="thesis" date="2020" institute="ProQuest LLC" country="789 East Eisenhower Parkway, Ann Arbor, MI, USA">
        <title>Comparative Genomics and Chromosome Evolution.</title>
        <authorList>
            <person name="Mudd A.B."/>
        </authorList>
    </citation>
    <scope>NUCLEOTIDE SEQUENCE</scope>
    <source>
        <strain evidence="16">1538</strain>
        <tissue evidence="16">Blood</tissue>
    </source>
</reference>
<feature type="transmembrane region" description="Helical" evidence="14">
    <location>
        <begin position="141"/>
        <end position="164"/>
    </location>
</feature>
<dbReference type="InterPro" id="IPR017452">
    <property type="entry name" value="GPCR_Rhodpsn_7TM"/>
</dbReference>
<dbReference type="Proteomes" id="UP001181693">
    <property type="component" value="Unassembled WGS sequence"/>
</dbReference>
<dbReference type="AlphaFoldDB" id="A0AAV3A5B3"/>
<comment type="caution">
    <text evidence="16">The sequence shown here is derived from an EMBL/GenBank/DDBJ whole genome shotgun (WGS) entry which is preliminary data.</text>
</comment>
<dbReference type="FunFam" id="1.20.1070.10:FF:000001">
    <property type="entry name" value="Olfactory receptor"/>
    <property type="match status" value="1"/>
</dbReference>
<feature type="transmembrane region" description="Helical" evidence="14">
    <location>
        <begin position="200"/>
        <end position="221"/>
    </location>
</feature>
<sequence>MKPHQVNNVSEFFLVGFPTRPEMQFFLFTILLLIYLLTVTENLVIILTVKLNIKLHKPMYYFLCSLSFLEIWYVTVTVPILLGHFLTQHKMIAFASCMTQLYIFISLACTECVLLAVMAFDRFVAICIPLRYTVIMNNNCCILLAAGSWVLGFSIAMLKATFIFRLTFCGPNTINHFFCDISPVLNLACTDVSLAELVDFVLGMIVSLGPLSLIIFTYISIIRTIIRIPNTQGQRKAFSTCASHFTVVAIFYSTTFFIYARPKKISTFDKTKYISIFYSIVTPVLNPIIYCLRNAEVKEALKKTLQLSN</sequence>
<feature type="transmembrane region" description="Helical" evidence="14">
    <location>
        <begin position="25"/>
        <end position="47"/>
    </location>
</feature>
<feature type="transmembrane region" description="Helical" evidence="14">
    <location>
        <begin position="242"/>
        <end position="261"/>
    </location>
</feature>
<dbReference type="PANTHER" id="PTHR24242:SF359">
    <property type="entry name" value="ODORANT RECEPTOR-RELATED"/>
    <property type="match status" value="1"/>
</dbReference>
<dbReference type="SUPFAM" id="SSF81321">
    <property type="entry name" value="Family A G protein-coupled receptor-like"/>
    <property type="match status" value="1"/>
</dbReference>
<dbReference type="GO" id="GO:0005886">
    <property type="term" value="C:plasma membrane"/>
    <property type="evidence" value="ECO:0007669"/>
    <property type="project" value="UniProtKB-SubCell"/>
</dbReference>
<evidence type="ECO:0000256" key="6">
    <source>
        <dbReference type="ARBA" id="ARBA00022989"/>
    </source>
</evidence>
<keyword evidence="3 14" id="KW-0716">Sensory transduction</keyword>
<accession>A0AAV3A5B3</accession>
<evidence type="ECO:0000256" key="5">
    <source>
        <dbReference type="ARBA" id="ARBA00022725"/>
    </source>
</evidence>
<dbReference type="PANTHER" id="PTHR24242">
    <property type="entry name" value="G-PROTEIN COUPLED RECEPTOR"/>
    <property type="match status" value="1"/>
</dbReference>
<evidence type="ECO:0000256" key="3">
    <source>
        <dbReference type="ARBA" id="ARBA00022606"/>
    </source>
</evidence>
<dbReference type="EMBL" id="DYDO01000006">
    <property type="protein sequence ID" value="DBA22750.1"/>
    <property type="molecule type" value="Genomic_DNA"/>
</dbReference>
<proteinExistence type="inferred from homology"/>
<comment type="subcellular location">
    <subcellularLocation>
        <location evidence="1 14">Cell membrane</location>
        <topology evidence="1 14">Multi-pass membrane protein</topology>
    </subcellularLocation>
</comment>
<organism evidence="16 17">
    <name type="scientific">Pyxicephalus adspersus</name>
    <name type="common">African bullfrog</name>
    <dbReference type="NCBI Taxonomy" id="30357"/>
    <lineage>
        <taxon>Eukaryota</taxon>
        <taxon>Metazoa</taxon>
        <taxon>Chordata</taxon>
        <taxon>Craniata</taxon>
        <taxon>Vertebrata</taxon>
        <taxon>Euteleostomi</taxon>
        <taxon>Amphibia</taxon>
        <taxon>Batrachia</taxon>
        <taxon>Anura</taxon>
        <taxon>Neobatrachia</taxon>
        <taxon>Ranoidea</taxon>
        <taxon>Pyxicephalidae</taxon>
        <taxon>Pyxicephalinae</taxon>
        <taxon>Pyxicephalus</taxon>
    </lineage>
</organism>
<dbReference type="InterPro" id="IPR050939">
    <property type="entry name" value="Olfactory_GPCR1"/>
</dbReference>
<keyword evidence="5 14" id="KW-0552">Olfaction</keyword>
<keyword evidence="6 14" id="KW-1133">Transmembrane helix</keyword>
<feature type="transmembrane region" description="Helical" evidence="14">
    <location>
        <begin position="101"/>
        <end position="120"/>
    </location>
</feature>
<dbReference type="GO" id="GO:0004984">
    <property type="term" value="F:olfactory receptor activity"/>
    <property type="evidence" value="ECO:0007669"/>
    <property type="project" value="InterPro"/>
</dbReference>
<dbReference type="InterPro" id="IPR000725">
    <property type="entry name" value="Olfact_rcpt"/>
</dbReference>
<evidence type="ECO:0000256" key="13">
    <source>
        <dbReference type="RuleBase" id="RU000688"/>
    </source>
</evidence>
<dbReference type="Gene3D" id="1.20.1070.10">
    <property type="entry name" value="Rhodopsin 7-helix transmembrane proteins"/>
    <property type="match status" value="1"/>
</dbReference>
<evidence type="ECO:0000259" key="15">
    <source>
        <dbReference type="PROSITE" id="PS50262"/>
    </source>
</evidence>
<name>A0AAV3A5B3_PYXAD</name>
<feature type="transmembrane region" description="Helical" evidence="14">
    <location>
        <begin position="59"/>
        <end position="81"/>
    </location>
</feature>
<keyword evidence="2 14" id="KW-1003">Cell membrane</keyword>
<keyword evidence="10 13" id="KW-0675">Receptor</keyword>
<keyword evidence="17" id="KW-1185">Reference proteome</keyword>
<evidence type="ECO:0000256" key="9">
    <source>
        <dbReference type="ARBA" id="ARBA00023157"/>
    </source>
</evidence>
<evidence type="ECO:0000256" key="1">
    <source>
        <dbReference type="ARBA" id="ARBA00004651"/>
    </source>
</evidence>
<evidence type="ECO:0000256" key="8">
    <source>
        <dbReference type="ARBA" id="ARBA00023136"/>
    </source>
</evidence>
<evidence type="ECO:0000256" key="14">
    <source>
        <dbReference type="RuleBase" id="RU363047"/>
    </source>
</evidence>
<keyword evidence="12 13" id="KW-0807">Transducer</keyword>